<feature type="compositionally biased region" description="Basic and acidic residues" evidence="1">
    <location>
        <begin position="277"/>
        <end position="316"/>
    </location>
</feature>
<feature type="compositionally biased region" description="Polar residues" evidence="1">
    <location>
        <begin position="1"/>
        <end position="20"/>
    </location>
</feature>
<feature type="compositionally biased region" description="Basic residues" evidence="1">
    <location>
        <begin position="187"/>
        <end position="203"/>
    </location>
</feature>
<feature type="compositionally biased region" description="Basic and acidic residues" evidence="1">
    <location>
        <begin position="23"/>
        <end position="39"/>
    </location>
</feature>
<name>K0RR89_THAOC</name>
<dbReference type="AlphaFoldDB" id="K0RR89"/>
<reference evidence="2 3" key="1">
    <citation type="journal article" date="2012" name="Genome Biol.">
        <title>Genome and low-iron response of an oceanic diatom adapted to chronic iron limitation.</title>
        <authorList>
            <person name="Lommer M."/>
            <person name="Specht M."/>
            <person name="Roy A.S."/>
            <person name="Kraemer L."/>
            <person name="Andreson R."/>
            <person name="Gutowska M.A."/>
            <person name="Wolf J."/>
            <person name="Bergner S.V."/>
            <person name="Schilhabel M.B."/>
            <person name="Klostermeier U.C."/>
            <person name="Beiko R.G."/>
            <person name="Rosenstiel P."/>
            <person name="Hippler M."/>
            <person name="Laroche J."/>
        </authorList>
    </citation>
    <scope>NUCLEOTIDE SEQUENCE [LARGE SCALE GENOMIC DNA]</scope>
    <source>
        <strain evidence="2 3">CCMP1005</strain>
    </source>
</reference>
<feature type="compositionally biased region" description="Basic residues" evidence="1">
    <location>
        <begin position="164"/>
        <end position="173"/>
    </location>
</feature>
<feature type="compositionally biased region" description="Basic and acidic residues" evidence="1">
    <location>
        <begin position="65"/>
        <end position="80"/>
    </location>
</feature>
<feature type="region of interest" description="Disordered" evidence="1">
    <location>
        <begin position="102"/>
        <end position="329"/>
    </location>
</feature>
<keyword evidence="3" id="KW-1185">Reference proteome</keyword>
<feature type="region of interest" description="Disordered" evidence="1">
    <location>
        <begin position="1"/>
        <end position="80"/>
    </location>
</feature>
<accession>K0RR89</accession>
<evidence type="ECO:0000256" key="1">
    <source>
        <dbReference type="SAM" id="MobiDB-lite"/>
    </source>
</evidence>
<organism evidence="2 3">
    <name type="scientific">Thalassiosira oceanica</name>
    <name type="common">Marine diatom</name>
    <dbReference type="NCBI Taxonomy" id="159749"/>
    <lineage>
        <taxon>Eukaryota</taxon>
        <taxon>Sar</taxon>
        <taxon>Stramenopiles</taxon>
        <taxon>Ochrophyta</taxon>
        <taxon>Bacillariophyta</taxon>
        <taxon>Coscinodiscophyceae</taxon>
        <taxon>Thalassiosirophycidae</taxon>
        <taxon>Thalassiosirales</taxon>
        <taxon>Thalassiosiraceae</taxon>
        <taxon>Thalassiosira</taxon>
    </lineage>
</organism>
<proteinExistence type="predicted"/>
<gene>
    <name evidence="2" type="ORF">THAOC_23881</name>
</gene>
<feature type="compositionally biased region" description="Basic and acidic residues" evidence="1">
    <location>
        <begin position="174"/>
        <end position="186"/>
    </location>
</feature>
<sequence length="329" mass="37242">MTNKIVFSRDTNNCLQSDAVRSSIEEQHHDGHDGHDGDATPRLARPCRIGPTKNDVRSVKRPIIRRGELPRPHPRDRRDSELVRARLRHEEPHAALRVVRAVAGKDRRAERHDDPPLCPPLRPAGRSRRGPARPGARPDRTVRLPRPPPPPRRHGLPVLGPRRPTPRRQTPRRMPREGRRREDTAHPRLRRRLRAVRGRRRSLRQVPAVARRRQGARQVRRERLPRGLRRDERSGARDPVRGRPAGGGDAPARGDEARQGGVRQGTAAAAAGGRRRLRDERLDDLNDGRRAGCHLRRDEGGPASDVRDPQEGELRGALRGGISRQEETE</sequence>
<evidence type="ECO:0000313" key="3">
    <source>
        <dbReference type="Proteomes" id="UP000266841"/>
    </source>
</evidence>
<feature type="compositionally biased region" description="Basic and acidic residues" evidence="1">
    <location>
        <begin position="103"/>
        <end position="115"/>
    </location>
</feature>
<feature type="compositionally biased region" description="Basic and acidic residues" evidence="1">
    <location>
        <begin position="219"/>
        <end position="241"/>
    </location>
</feature>
<feature type="compositionally biased region" description="Low complexity" evidence="1">
    <location>
        <begin position="259"/>
        <end position="272"/>
    </location>
</feature>
<dbReference type="Proteomes" id="UP000266841">
    <property type="component" value="Unassembled WGS sequence"/>
</dbReference>
<evidence type="ECO:0000313" key="2">
    <source>
        <dbReference type="EMBL" id="EJK56273.1"/>
    </source>
</evidence>
<dbReference type="EMBL" id="AGNL01031972">
    <property type="protein sequence ID" value="EJK56273.1"/>
    <property type="molecule type" value="Genomic_DNA"/>
</dbReference>
<comment type="caution">
    <text evidence="2">The sequence shown here is derived from an EMBL/GenBank/DDBJ whole genome shotgun (WGS) entry which is preliminary data.</text>
</comment>
<protein>
    <submittedName>
        <fullName evidence="2">Uncharacterized protein</fullName>
    </submittedName>
</protein>